<protein>
    <submittedName>
        <fullName evidence="2">DUF47 family protein</fullName>
    </submittedName>
</protein>
<dbReference type="InterPro" id="IPR038078">
    <property type="entry name" value="PhoU-like_sf"/>
</dbReference>
<name>A0A7C4H957_STAMA</name>
<sequence>MIKEIMPNPLIDLLLEYSSKVDKLVTEFHESIKLLNSFRIGEARSKLTSAMKIETEVHETKEKLVALLEKTHVHPALKEAFYHFIKSIYRICDWVKEASRELIILPYMEIPVDIRDNLEKMVNKLVEAYRSTREAIEESIKGNYDRATDLINKVLITEEEADNIDLEIRRLLFENRDSYESPVLAILIHDLNRDLEEAVDSCRDTADYLKALLVGWIVS</sequence>
<dbReference type="Gene3D" id="1.20.58.220">
    <property type="entry name" value="Phosphate transport system protein phou homolog 2, domain 2"/>
    <property type="match status" value="1"/>
</dbReference>
<comment type="caution">
    <text evidence="2">The sequence shown here is derived from an EMBL/GenBank/DDBJ whole genome shotgun (WGS) entry which is preliminary data.</text>
</comment>
<organism evidence="2">
    <name type="scientific">Staphylothermus marinus</name>
    <dbReference type="NCBI Taxonomy" id="2280"/>
    <lineage>
        <taxon>Archaea</taxon>
        <taxon>Thermoproteota</taxon>
        <taxon>Thermoprotei</taxon>
        <taxon>Desulfurococcales</taxon>
        <taxon>Desulfurococcaceae</taxon>
        <taxon>Staphylothermus</taxon>
    </lineage>
</organism>
<reference evidence="2" key="1">
    <citation type="journal article" date="2020" name="mSystems">
        <title>Genome- and Community-Level Interaction Insights into Carbon Utilization and Element Cycling Functions of Hydrothermarchaeota in Hydrothermal Sediment.</title>
        <authorList>
            <person name="Zhou Z."/>
            <person name="Liu Y."/>
            <person name="Xu W."/>
            <person name="Pan J."/>
            <person name="Luo Z.H."/>
            <person name="Li M."/>
        </authorList>
    </citation>
    <scope>NUCLEOTIDE SEQUENCE [LARGE SCALE GENOMIC DNA]</scope>
    <source>
        <strain evidence="2">SpSt-642</strain>
    </source>
</reference>
<comment type="similarity">
    <text evidence="1">Belongs to the UPF0111 family.</text>
</comment>
<gene>
    <name evidence="2" type="ORF">ENU14_03530</name>
</gene>
<proteinExistence type="inferred from homology"/>
<dbReference type="SUPFAM" id="SSF109755">
    <property type="entry name" value="PhoU-like"/>
    <property type="match status" value="1"/>
</dbReference>
<dbReference type="InterPro" id="IPR018445">
    <property type="entry name" value="Put_Phosphate_transp_reg"/>
</dbReference>
<dbReference type="InterPro" id="IPR002727">
    <property type="entry name" value="DUF47"/>
</dbReference>
<dbReference type="Pfam" id="PF01865">
    <property type="entry name" value="PhoU_div"/>
    <property type="match status" value="1"/>
</dbReference>
<dbReference type="AlphaFoldDB" id="A0A7C4H957"/>
<evidence type="ECO:0000313" key="2">
    <source>
        <dbReference type="EMBL" id="HGM58643.1"/>
    </source>
</evidence>
<dbReference type="PANTHER" id="PTHR36536">
    <property type="entry name" value="UPF0111 PROTEIN HI_1603"/>
    <property type="match status" value="1"/>
</dbReference>
<accession>A0A7C4H957</accession>
<dbReference type="PANTHER" id="PTHR36536:SF3">
    <property type="entry name" value="UPF0111 PROTEIN HI_1603"/>
    <property type="match status" value="1"/>
</dbReference>
<dbReference type="EMBL" id="DTBJ01000024">
    <property type="protein sequence ID" value="HGM58643.1"/>
    <property type="molecule type" value="Genomic_DNA"/>
</dbReference>
<evidence type="ECO:0000256" key="1">
    <source>
        <dbReference type="ARBA" id="ARBA00008591"/>
    </source>
</evidence>